<dbReference type="SUPFAM" id="SSF53756">
    <property type="entry name" value="UDP-Glycosyltransferase/glycogen phosphorylase"/>
    <property type="match status" value="1"/>
</dbReference>
<feature type="domain" description="Glycosyl transferase family 1" evidence="1">
    <location>
        <begin position="221"/>
        <end position="361"/>
    </location>
</feature>
<dbReference type="AlphaFoldDB" id="A0A377GVF3"/>
<evidence type="ECO:0000259" key="1">
    <source>
        <dbReference type="Pfam" id="PF00534"/>
    </source>
</evidence>
<dbReference type="PANTHER" id="PTHR12526:SF630">
    <property type="entry name" value="GLYCOSYLTRANSFERASE"/>
    <property type="match status" value="1"/>
</dbReference>
<dbReference type="Pfam" id="PF00534">
    <property type="entry name" value="Glycos_transf_1"/>
    <property type="match status" value="1"/>
</dbReference>
<dbReference type="InterPro" id="IPR001296">
    <property type="entry name" value="Glyco_trans_1"/>
</dbReference>
<dbReference type="Pfam" id="PF13439">
    <property type="entry name" value="Glyco_transf_4"/>
    <property type="match status" value="1"/>
</dbReference>
<dbReference type="InterPro" id="IPR028098">
    <property type="entry name" value="Glyco_trans_4-like_N"/>
</dbReference>
<dbReference type="PANTHER" id="PTHR12526">
    <property type="entry name" value="GLYCOSYLTRANSFERASE"/>
    <property type="match status" value="1"/>
</dbReference>
<keyword evidence="3" id="KW-0328">Glycosyltransferase</keyword>
<dbReference type="RefSeq" id="WP_115268580.1">
    <property type="nucleotide sequence ID" value="NZ_UGGU01000003.1"/>
</dbReference>
<name>A0A377GVF3_9FUSO</name>
<dbReference type="Gene3D" id="3.40.50.2000">
    <property type="entry name" value="Glycogen Phosphorylase B"/>
    <property type="match status" value="2"/>
</dbReference>
<sequence length="362" mass="42354">MKKKILFYTTFLTQGGGIEVVTVRYMKKFLKEGYEVDLYVDYNMGEENIREKEIDKKIKIKYLKSEKLSKLIYRLRTLGKAYKIYNIPMYLLIVLSDYLVWKKEIKVVEKANYDITITFFQYLPSYITKIKGPKHQIYLHGSVTRFFDGIRKYFKKSFFKKLEKFDEICTVSQEMGNELIKLAPYLKEKQKTVYNPIDVDEIQKKALDDSELTEEERVLIKSKYICSVGRLDEVDKDFTTLIKAFGELKIEEKIKEKLIIVGDGPDRRKLEKLVEDLKIKDVIFLGKKLNPYIWMKNSKLFVLSSKYEGFGLVLLEALLVGTKVISSNCPVGPKEILANGKYGELFEVGNIEELKSKIKYLQ</sequence>
<protein>
    <submittedName>
        <fullName evidence="3">Probable poly(Glycerol-phosphate) alpha-glucosyltransferase</fullName>
        <ecNumber evidence="3">2.4.1.52</ecNumber>
    </submittedName>
</protein>
<accession>A0A377GVF3</accession>
<keyword evidence="4" id="KW-1185">Reference proteome</keyword>
<dbReference type="CDD" id="cd03811">
    <property type="entry name" value="GT4_GT28_WabH-like"/>
    <property type="match status" value="1"/>
</dbReference>
<dbReference type="GO" id="GO:0047265">
    <property type="term" value="F:poly(glycerol-phosphate) alpha-glucosyltransferase activity"/>
    <property type="evidence" value="ECO:0007669"/>
    <property type="project" value="UniProtKB-EC"/>
</dbReference>
<dbReference type="EMBL" id="UGGU01000003">
    <property type="protein sequence ID" value="STO30823.1"/>
    <property type="molecule type" value="Genomic_DNA"/>
</dbReference>
<dbReference type="Proteomes" id="UP000255328">
    <property type="component" value="Unassembled WGS sequence"/>
</dbReference>
<proteinExistence type="predicted"/>
<gene>
    <name evidence="3" type="primary">tagE_2</name>
    <name evidence="3" type="ORF">NCTC10723_00253</name>
</gene>
<evidence type="ECO:0000313" key="3">
    <source>
        <dbReference type="EMBL" id="STO30823.1"/>
    </source>
</evidence>
<evidence type="ECO:0000259" key="2">
    <source>
        <dbReference type="Pfam" id="PF13439"/>
    </source>
</evidence>
<evidence type="ECO:0000313" key="4">
    <source>
        <dbReference type="Proteomes" id="UP000255328"/>
    </source>
</evidence>
<organism evidence="3 4">
    <name type="scientific">Fusobacterium necrogenes</name>
    <dbReference type="NCBI Taxonomy" id="858"/>
    <lineage>
        <taxon>Bacteria</taxon>
        <taxon>Fusobacteriati</taxon>
        <taxon>Fusobacteriota</taxon>
        <taxon>Fusobacteriia</taxon>
        <taxon>Fusobacteriales</taxon>
        <taxon>Fusobacteriaceae</taxon>
        <taxon>Fusobacterium</taxon>
    </lineage>
</organism>
<feature type="domain" description="Glycosyltransferase subfamily 4-like N-terminal" evidence="2">
    <location>
        <begin position="16"/>
        <end position="200"/>
    </location>
</feature>
<keyword evidence="3" id="KW-0808">Transferase</keyword>
<reference evidence="3 4" key="1">
    <citation type="submission" date="2018-06" db="EMBL/GenBank/DDBJ databases">
        <authorList>
            <consortium name="Pathogen Informatics"/>
            <person name="Doyle S."/>
        </authorList>
    </citation>
    <scope>NUCLEOTIDE SEQUENCE [LARGE SCALE GENOMIC DNA]</scope>
    <source>
        <strain evidence="3 4">NCTC10723</strain>
    </source>
</reference>
<dbReference type="OrthoDB" id="9806653at2"/>
<dbReference type="EC" id="2.4.1.52" evidence="3"/>